<sequence length="49" mass="5101">MANDEDVHVTTTEARGASRGRPVGIVLVASLALIVVLFAIVYFTGGLTV</sequence>
<organism evidence="2 3">
    <name type="scientific">Sphingomonas jejuensis</name>
    <dbReference type="NCBI Taxonomy" id="904715"/>
    <lineage>
        <taxon>Bacteria</taxon>
        <taxon>Pseudomonadati</taxon>
        <taxon>Pseudomonadota</taxon>
        <taxon>Alphaproteobacteria</taxon>
        <taxon>Sphingomonadales</taxon>
        <taxon>Sphingomonadaceae</taxon>
        <taxon>Sphingomonas</taxon>
    </lineage>
</organism>
<comment type="caution">
    <text evidence="2">The sequence shown here is derived from an EMBL/GenBank/DDBJ whole genome shotgun (WGS) entry which is preliminary data.</text>
</comment>
<keyword evidence="1" id="KW-0472">Membrane</keyword>
<feature type="transmembrane region" description="Helical" evidence="1">
    <location>
        <begin position="23"/>
        <end position="43"/>
    </location>
</feature>
<keyword evidence="3" id="KW-1185">Reference proteome</keyword>
<proteinExistence type="predicted"/>
<protein>
    <submittedName>
        <fullName evidence="2">Uncharacterized protein</fullName>
    </submittedName>
</protein>
<evidence type="ECO:0000313" key="2">
    <source>
        <dbReference type="EMBL" id="NJC32676.1"/>
    </source>
</evidence>
<gene>
    <name evidence="2" type="ORF">GGR88_000150</name>
</gene>
<keyword evidence="1" id="KW-1133">Transmembrane helix</keyword>
<dbReference type="Proteomes" id="UP000734218">
    <property type="component" value="Unassembled WGS sequence"/>
</dbReference>
<keyword evidence="1" id="KW-0812">Transmembrane</keyword>
<evidence type="ECO:0000313" key="3">
    <source>
        <dbReference type="Proteomes" id="UP000734218"/>
    </source>
</evidence>
<dbReference type="EMBL" id="JAATJE010000001">
    <property type="protein sequence ID" value="NJC32676.1"/>
    <property type="molecule type" value="Genomic_DNA"/>
</dbReference>
<dbReference type="RefSeq" id="WP_167952032.1">
    <property type="nucleotide sequence ID" value="NZ_JAATJE010000001.1"/>
</dbReference>
<accession>A0ABX0XIV1</accession>
<evidence type="ECO:0000256" key="1">
    <source>
        <dbReference type="SAM" id="Phobius"/>
    </source>
</evidence>
<name>A0ABX0XIV1_9SPHN</name>
<reference evidence="2 3" key="1">
    <citation type="submission" date="2020-03" db="EMBL/GenBank/DDBJ databases">
        <title>Genomic Encyclopedia of Type Strains, Phase IV (KMG-IV): sequencing the most valuable type-strain genomes for metagenomic binning, comparative biology and taxonomic classification.</title>
        <authorList>
            <person name="Goeker M."/>
        </authorList>
    </citation>
    <scope>NUCLEOTIDE SEQUENCE [LARGE SCALE GENOMIC DNA]</scope>
    <source>
        <strain evidence="2 3">DSM 27651</strain>
    </source>
</reference>